<evidence type="ECO:0000313" key="6">
    <source>
        <dbReference type="Proteomes" id="UP000190951"/>
    </source>
</evidence>
<reference evidence="5 6" key="1">
    <citation type="submission" date="2022-04" db="EMBL/GenBank/DDBJ databases">
        <title>Genome sequence of C. roseum typestrain.</title>
        <authorList>
            <person name="Poehlein A."/>
            <person name="Schoch T."/>
            <person name="Duerre P."/>
            <person name="Daniel R."/>
        </authorList>
    </citation>
    <scope>NUCLEOTIDE SEQUENCE [LARGE SCALE GENOMIC DNA]</scope>
    <source>
        <strain evidence="5 6">DSM 7320</strain>
    </source>
</reference>
<dbReference type="GO" id="GO:0016887">
    <property type="term" value="F:ATP hydrolysis activity"/>
    <property type="evidence" value="ECO:0007669"/>
    <property type="project" value="InterPro"/>
</dbReference>
<dbReference type="AlphaFoldDB" id="A0A1S8KYE6"/>
<evidence type="ECO:0000313" key="5">
    <source>
        <dbReference type="EMBL" id="URZ09761.1"/>
    </source>
</evidence>
<protein>
    <submittedName>
        <fullName evidence="5">ABC transporter ATP-binding protein YxlF</fullName>
        <ecNumber evidence="5">3.6.3.-</ecNumber>
    </submittedName>
</protein>
<dbReference type="KEGG" id="crw:CROST_004540"/>
<dbReference type="InterPro" id="IPR003593">
    <property type="entry name" value="AAA+_ATPase"/>
</dbReference>
<keyword evidence="3" id="KW-0547">Nucleotide-binding</keyword>
<keyword evidence="5" id="KW-0378">Hydrolase</keyword>
<gene>
    <name evidence="5" type="primary">yxlF</name>
    <name evidence="5" type="ORF">CROST_004540</name>
</gene>
<evidence type="ECO:0000256" key="2">
    <source>
        <dbReference type="ARBA" id="ARBA00022448"/>
    </source>
</evidence>
<evidence type="ECO:0000256" key="1">
    <source>
        <dbReference type="ARBA" id="ARBA00005417"/>
    </source>
</evidence>
<dbReference type="EC" id="3.6.3.-" evidence="5"/>
<evidence type="ECO:0000256" key="4">
    <source>
        <dbReference type="ARBA" id="ARBA00022840"/>
    </source>
</evidence>
<keyword evidence="6" id="KW-1185">Reference proteome</keyword>
<keyword evidence="2" id="KW-0813">Transport</keyword>
<dbReference type="PROSITE" id="PS50893">
    <property type="entry name" value="ABC_TRANSPORTER_2"/>
    <property type="match status" value="1"/>
</dbReference>
<sequence>MNILEIKHLSKSFGNLNVLDDINFSVKEHSVLGFIGKNGAGKTTTMNMILGFLKPTLGEIYVCNEKVIYGNSKTNKYLGYLPDVPEYYGYMNPYEYLKLCGKISGVKASEIKSKTEELLNLVGLYSNKRKIRGFSRGMKQRLGIAQALINNPKLLILDEPTSALDPSGRKEFMDILLNIKNKTTIIFSTHILSDVERIADSIGVLDHGKLVLQGNLSNIKSKYRHDTILIETIDENSLNLLQEKLKNFPSIYDIKAKDNSLILNVNNVAATGTQIIDLVSKEQIVLLKYEVMEPSLENVFLEVTK</sequence>
<dbReference type="InterPro" id="IPR003439">
    <property type="entry name" value="ABC_transporter-like_ATP-bd"/>
</dbReference>
<dbReference type="Pfam" id="PF13732">
    <property type="entry name" value="DrrA1-3_C"/>
    <property type="match status" value="1"/>
</dbReference>
<dbReference type="Proteomes" id="UP000190951">
    <property type="component" value="Chromosome"/>
</dbReference>
<dbReference type="GO" id="GO:0005524">
    <property type="term" value="F:ATP binding"/>
    <property type="evidence" value="ECO:0007669"/>
    <property type="project" value="UniProtKB-KW"/>
</dbReference>
<keyword evidence="4 5" id="KW-0067">ATP-binding</keyword>
<dbReference type="STRING" id="84029.CROST_41390"/>
<comment type="similarity">
    <text evidence="1">Belongs to the ABC transporter superfamily.</text>
</comment>
<dbReference type="InterPro" id="IPR027417">
    <property type="entry name" value="P-loop_NTPase"/>
</dbReference>
<dbReference type="PANTHER" id="PTHR43335:SF4">
    <property type="entry name" value="ABC TRANSPORTER, ATP-BINDING PROTEIN"/>
    <property type="match status" value="1"/>
</dbReference>
<dbReference type="PANTHER" id="PTHR43335">
    <property type="entry name" value="ABC TRANSPORTER, ATP-BINDING PROTEIN"/>
    <property type="match status" value="1"/>
</dbReference>
<dbReference type="SUPFAM" id="SSF52540">
    <property type="entry name" value="P-loop containing nucleoside triphosphate hydrolases"/>
    <property type="match status" value="1"/>
</dbReference>
<evidence type="ECO:0000256" key="3">
    <source>
        <dbReference type="ARBA" id="ARBA00022741"/>
    </source>
</evidence>
<dbReference type="EMBL" id="CP096983">
    <property type="protein sequence ID" value="URZ09761.1"/>
    <property type="molecule type" value="Genomic_DNA"/>
</dbReference>
<dbReference type="SMART" id="SM00382">
    <property type="entry name" value="AAA"/>
    <property type="match status" value="1"/>
</dbReference>
<proteinExistence type="inferred from homology"/>
<dbReference type="Gene3D" id="3.40.50.300">
    <property type="entry name" value="P-loop containing nucleotide triphosphate hydrolases"/>
    <property type="match status" value="1"/>
</dbReference>
<dbReference type="CDD" id="cd03230">
    <property type="entry name" value="ABC_DR_subfamily_A"/>
    <property type="match status" value="1"/>
</dbReference>
<dbReference type="InterPro" id="IPR025302">
    <property type="entry name" value="DrrA1/2-like_C"/>
</dbReference>
<dbReference type="Pfam" id="PF00005">
    <property type="entry name" value="ABC_tran"/>
    <property type="match status" value="1"/>
</dbReference>
<accession>A0A1S8KYE6</accession>
<dbReference type="RefSeq" id="WP_077850676.1">
    <property type="nucleotide sequence ID" value="NZ_CP096983.1"/>
</dbReference>
<organism evidence="5 6">
    <name type="scientific">Clostridium felsineum</name>
    <dbReference type="NCBI Taxonomy" id="36839"/>
    <lineage>
        <taxon>Bacteria</taxon>
        <taxon>Bacillati</taxon>
        <taxon>Bacillota</taxon>
        <taxon>Clostridia</taxon>
        <taxon>Eubacteriales</taxon>
        <taxon>Clostridiaceae</taxon>
        <taxon>Clostridium</taxon>
    </lineage>
</organism>
<name>A0A1S8KYE6_9CLOT</name>